<gene>
    <name evidence="3" type="ORF">B0F87_11031</name>
</gene>
<protein>
    <submittedName>
        <fullName evidence="3">Uncharacterized protein</fullName>
    </submittedName>
</protein>
<feature type="signal peptide" evidence="2">
    <location>
        <begin position="1"/>
        <end position="24"/>
    </location>
</feature>
<organism evidence="3 4">
    <name type="scientific">Methylobacter tundripaludum</name>
    <dbReference type="NCBI Taxonomy" id="173365"/>
    <lineage>
        <taxon>Bacteria</taxon>
        <taxon>Pseudomonadati</taxon>
        <taxon>Pseudomonadota</taxon>
        <taxon>Gammaproteobacteria</taxon>
        <taxon>Methylococcales</taxon>
        <taxon>Methylococcaceae</taxon>
        <taxon>Methylobacter</taxon>
    </lineage>
</organism>
<sequence length="115" mass="12432">MKKNTYLGLALTACMSVISAPLLAETQPAPEQPANVIIPAESSAAHIEAAALHMEKAAHHKAMVEHYKALMAAEYEQGGHADLKKHHEAMAAHHEALSKEHQQAAAIHETMEKSK</sequence>
<dbReference type="Proteomes" id="UP000240010">
    <property type="component" value="Unassembled WGS sequence"/>
</dbReference>
<dbReference type="RefSeq" id="WP_104429876.1">
    <property type="nucleotide sequence ID" value="NZ_PTIZ01000010.1"/>
</dbReference>
<evidence type="ECO:0000256" key="2">
    <source>
        <dbReference type="SAM" id="SignalP"/>
    </source>
</evidence>
<dbReference type="AlphaFoldDB" id="A0A2S6H9Z0"/>
<feature type="chain" id="PRO_5015764423" evidence="2">
    <location>
        <begin position="25"/>
        <end position="115"/>
    </location>
</feature>
<evidence type="ECO:0000256" key="1">
    <source>
        <dbReference type="SAM" id="MobiDB-lite"/>
    </source>
</evidence>
<proteinExistence type="predicted"/>
<evidence type="ECO:0000313" key="3">
    <source>
        <dbReference type="EMBL" id="PPK74236.1"/>
    </source>
</evidence>
<name>A0A2S6H9Z0_9GAMM</name>
<keyword evidence="2" id="KW-0732">Signal</keyword>
<comment type="caution">
    <text evidence="3">The sequence shown here is derived from an EMBL/GenBank/DDBJ whole genome shotgun (WGS) entry which is preliminary data.</text>
</comment>
<evidence type="ECO:0000313" key="4">
    <source>
        <dbReference type="Proteomes" id="UP000240010"/>
    </source>
</evidence>
<feature type="region of interest" description="Disordered" evidence="1">
    <location>
        <begin position="94"/>
        <end position="115"/>
    </location>
</feature>
<dbReference type="EMBL" id="PTIZ01000010">
    <property type="protein sequence ID" value="PPK74236.1"/>
    <property type="molecule type" value="Genomic_DNA"/>
</dbReference>
<accession>A0A2S6H9Z0</accession>
<reference evidence="3 4" key="1">
    <citation type="submission" date="2018-02" db="EMBL/GenBank/DDBJ databases">
        <title>Subsurface microbial communities from deep shales in Ohio and West Virginia, USA.</title>
        <authorList>
            <person name="Wrighton K."/>
        </authorList>
    </citation>
    <scope>NUCLEOTIDE SEQUENCE [LARGE SCALE GENOMIC DNA]</scope>
    <source>
        <strain evidence="3 4">OWC-DMM</strain>
    </source>
</reference>